<keyword evidence="2" id="KW-0472">Membrane</keyword>
<name>A0ABV7PWW7_9ACTN</name>
<keyword evidence="2" id="KW-0812">Transmembrane</keyword>
<dbReference type="InterPro" id="IPR013783">
    <property type="entry name" value="Ig-like_fold"/>
</dbReference>
<gene>
    <name evidence="4" type="ORF">ACFO8M_04815</name>
</gene>
<organism evidence="4 5">
    <name type="scientific">Glycomyces rhizosphaerae</name>
    <dbReference type="NCBI Taxonomy" id="2054422"/>
    <lineage>
        <taxon>Bacteria</taxon>
        <taxon>Bacillati</taxon>
        <taxon>Actinomycetota</taxon>
        <taxon>Actinomycetes</taxon>
        <taxon>Glycomycetales</taxon>
        <taxon>Glycomycetaceae</taxon>
        <taxon>Glycomyces</taxon>
    </lineage>
</organism>
<accession>A0ABV7PWW7</accession>
<comment type="caution">
    <text evidence="4">The sequence shown here is derived from an EMBL/GenBank/DDBJ whole genome shotgun (WGS) entry which is preliminary data.</text>
</comment>
<sequence>MNPEDEIRFAEAFTEFGEAAELMVEPPDATVIRGKVRRRRVTRVAVAGVAALALIAPASWMLQQAATAEERETPQIADDTSTTVVEEEQSTKAEEPTPPEDAETEAEVESSDDDLPTIEDLVGTTIDGLPSFMPGNDMVDQACPVDGAVLEDGTTGGYMDGGGRIGLLEVVHVQMSPDGGRELPVLLLGCRFGEAAAYQVVLLDQSEGDGHWYFWEQLAASKMNADSPYDLAPGPDYGVLIGIAEQYACCGTDPDSLEYWVELASLDVSEPVLERVEEGPLPDLAVAVEATETEEAGVWTVEATVRNDGDEASGDYHLIVCADPNEIAADFEVVDCGIDAPVIEDMNGLAPGEEYTASWEVTVAPSSEWIDGAYLWLEIAPNTFTADGIARDRTLADNTAFFEFTE</sequence>
<feature type="compositionally biased region" description="Acidic residues" evidence="1">
    <location>
        <begin position="97"/>
        <end position="113"/>
    </location>
</feature>
<keyword evidence="5" id="KW-1185">Reference proteome</keyword>
<evidence type="ECO:0000313" key="5">
    <source>
        <dbReference type="Proteomes" id="UP001595712"/>
    </source>
</evidence>
<keyword evidence="2" id="KW-1133">Transmembrane helix</keyword>
<evidence type="ECO:0000256" key="1">
    <source>
        <dbReference type="SAM" id="MobiDB-lite"/>
    </source>
</evidence>
<evidence type="ECO:0000313" key="4">
    <source>
        <dbReference type="EMBL" id="MFC3491809.1"/>
    </source>
</evidence>
<evidence type="ECO:0000259" key="3">
    <source>
        <dbReference type="Pfam" id="PF07705"/>
    </source>
</evidence>
<dbReference type="EMBL" id="JBHRWO010000005">
    <property type="protein sequence ID" value="MFC3491809.1"/>
    <property type="molecule type" value="Genomic_DNA"/>
</dbReference>
<proteinExistence type="predicted"/>
<feature type="region of interest" description="Disordered" evidence="1">
    <location>
        <begin position="66"/>
        <end position="113"/>
    </location>
</feature>
<dbReference type="RefSeq" id="WP_387971315.1">
    <property type="nucleotide sequence ID" value="NZ_JBHRWO010000005.1"/>
</dbReference>
<feature type="transmembrane region" description="Helical" evidence="2">
    <location>
        <begin position="41"/>
        <end position="62"/>
    </location>
</feature>
<feature type="domain" description="CARDB" evidence="3">
    <location>
        <begin position="282"/>
        <end position="364"/>
    </location>
</feature>
<dbReference type="Proteomes" id="UP001595712">
    <property type="component" value="Unassembled WGS sequence"/>
</dbReference>
<evidence type="ECO:0000256" key="2">
    <source>
        <dbReference type="SAM" id="Phobius"/>
    </source>
</evidence>
<protein>
    <submittedName>
        <fullName evidence="4">CARDB domain-containing protein</fullName>
    </submittedName>
</protein>
<dbReference type="Gene3D" id="2.60.40.10">
    <property type="entry name" value="Immunoglobulins"/>
    <property type="match status" value="1"/>
</dbReference>
<dbReference type="Pfam" id="PF07705">
    <property type="entry name" value="CARDB"/>
    <property type="match status" value="1"/>
</dbReference>
<reference evidence="5" key="1">
    <citation type="journal article" date="2019" name="Int. J. Syst. Evol. Microbiol.">
        <title>The Global Catalogue of Microorganisms (GCM) 10K type strain sequencing project: providing services to taxonomists for standard genome sequencing and annotation.</title>
        <authorList>
            <consortium name="The Broad Institute Genomics Platform"/>
            <consortium name="The Broad Institute Genome Sequencing Center for Infectious Disease"/>
            <person name="Wu L."/>
            <person name="Ma J."/>
        </authorList>
    </citation>
    <scope>NUCLEOTIDE SEQUENCE [LARGE SCALE GENOMIC DNA]</scope>
    <source>
        <strain evidence="5">CGMCC 4.7396</strain>
    </source>
</reference>
<dbReference type="InterPro" id="IPR011635">
    <property type="entry name" value="CARDB"/>
</dbReference>